<proteinExistence type="predicted"/>
<evidence type="ECO:0000313" key="1">
    <source>
        <dbReference type="EMBL" id="SVB16089.1"/>
    </source>
</evidence>
<dbReference type="EMBL" id="UINC01030914">
    <property type="protein sequence ID" value="SVB16089.1"/>
    <property type="molecule type" value="Genomic_DNA"/>
</dbReference>
<sequence length="35" mass="3990">MKKRGLIERLETESVICAEGFLFEAERRGYLASGE</sequence>
<gene>
    <name evidence="1" type="ORF">METZ01_LOCUS168943</name>
</gene>
<dbReference type="AlphaFoldDB" id="A0A382BR27"/>
<organism evidence="1">
    <name type="scientific">marine metagenome</name>
    <dbReference type="NCBI Taxonomy" id="408172"/>
    <lineage>
        <taxon>unclassified sequences</taxon>
        <taxon>metagenomes</taxon>
        <taxon>ecological metagenomes</taxon>
    </lineage>
</organism>
<reference evidence="1" key="1">
    <citation type="submission" date="2018-05" db="EMBL/GenBank/DDBJ databases">
        <authorList>
            <person name="Lanie J.A."/>
            <person name="Ng W.-L."/>
            <person name="Kazmierczak K.M."/>
            <person name="Andrzejewski T.M."/>
            <person name="Davidsen T.M."/>
            <person name="Wayne K.J."/>
            <person name="Tettelin H."/>
            <person name="Glass J.I."/>
            <person name="Rusch D."/>
            <person name="Podicherti R."/>
            <person name="Tsui H.-C.T."/>
            <person name="Winkler M.E."/>
        </authorList>
    </citation>
    <scope>NUCLEOTIDE SEQUENCE</scope>
</reference>
<protein>
    <submittedName>
        <fullName evidence="1">Uncharacterized protein</fullName>
    </submittedName>
</protein>
<name>A0A382BR27_9ZZZZ</name>
<feature type="non-terminal residue" evidence="1">
    <location>
        <position position="35"/>
    </location>
</feature>
<accession>A0A382BR27</accession>